<keyword evidence="4" id="KW-1185">Reference proteome</keyword>
<comment type="caution">
    <text evidence="3">The sequence shown here is derived from an EMBL/GenBank/DDBJ whole genome shotgun (WGS) entry which is preliminary data.</text>
</comment>
<reference evidence="3 4" key="1">
    <citation type="journal article" date="2017" name="Nat. Commun.">
        <title>Genome assembly with in vitro proximity ligation data and whole-genome triplication in lettuce.</title>
        <authorList>
            <person name="Reyes-Chin-Wo S."/>
            <person name="Wang Z."/>
            <person name="Yang X."/>
            <person name="Kozik A."/>
            <person name="Arikit S."/>
            <person name="Song C."/>
            <person name="Xia L."/>
            <person name="Froenicke L."/>
            <person name="Lavelle D.O."/>
            <person name="Truco M.J."/>
            <person name="Xia R."/>
            <person name="Zhu S."/>
            <person name="Xu C."/>
            <person name="Xu H."/>
            <person name="Xu X."/>
            <person name="Cox K."/>
            <person name="Korf I."/>
            <person name="Meyers B.C."/>
            <person name="Michelmore R.W."/>
        </authorList>
    </citation>
    <scope>NUCLEOTIDE SEQUENCE [LARGE SCALE GENOMIC DNA]</scope>
    <source>
        <strain evidence="4">cv. Salinas</strain>
        <tissue evidence="3">Seedlings</tissue>
    </source>
</reference>
<dbReference type="PANTHER" id="PTHR47592">
    <property type="entry name" value="PBF68 PROTEIN"/>
    <property type="match status" value="1"/>
</dbReference>
<evidence type="ECO:0000313" key="3">
    <source>
        <dbReference type="EMBL" id="KAJ0190004.1"/>
    </source>
</evidence>
<sequence length="185" mass="20683">MKHLRIEDETHIRDKHGKVGLIVHHVSSGGSGHKAKSRGQNKRNLGPQKQSFKKAVNQNPNSKPNRIGPWQIGYYVRECKDCKSGQVAHVFKKVNDMVANIGATVNVCEQRESFHTYRPTPPATTVVCADGQRVEFQGRYAVLLKFIRGEWVTLRDLLCVPTISKGAVSADKFDKGGFKMELEKG</sequence>
<dbReference type="EMBL" id="NBSK02000008">
    <property type="protein sequence ID" value="KAJ0190004.1"/>
    <property type="molecule type" value="Genomic_DNA"/>
</dbReference>
<proteinExistence type="predicted"/>
<evidence type="ECO:0000313" key="4">
    <source>
        <dbReference type="Proteomes" id="UP000235145"/>
    </source>
</evidence>
<feature type="domain" description="Retrovirus-related Pol polyprotein from transposon TNT 1-94-like beta-barrel" evidence="2">
    <location>
        <begin position="101"/>
        <end position="178"/>
    </location>
</feature>
<accession>A0A9R1UMS8</accession>
<evidence type="ECO:0000256" key="1">
    <source>
        <dbReference type="SAM" id="MobiDB-lite"/>
    </source>
</evidence>
<feature type="region of interest" description="Disordered" evidence="1">
    <location>
        <begin position="26"/>
        <end position="65"/>
    </location>
</feature>
<dbReference type="Proteomes" id="UP000235145">
    <property type="component" value="Unassembled WGS sequence"/>
</dbReference>
<dbReference type="AlphaFoldDB" id="A0A9R1UMS8"/>
<organism evidence="3 4">
    <name type="scientific">Lactuca sativa</name>
    <name type="common">Garden lettuce</name>
    <dbReference type="NCBI Taxonomy" id="4236"/>
    <lineage>
        <taxon>Eukaryota</taxon>
        <taxon>Viridiplantae</taxon>
        <taxon>Streptophyta</taxon>
        <taxon>Embryophyta</taxon>
        <taxon>Tracheophyta</taxon>
        <taxon>Spermatophyta</taxon>
        <taxon>Magnoliopsida</taxon>
        <taxon>eudicotyledons</taxon>
        <taxon>Gunneridae</taxon>
        <taxon>Pentapetalae</taxon>
        <taxon>asterids</taxon>
        <taxon>campanulids</taxon>
        <taxon>Asterales</taxon>
        <taxon>Asteraceae</taxon>
        <taxon>Cichorioideae</taxon>
        <taxon>Cichorieae</taxon>
        <taxon>Lactucinae</taxon>
        <taxon>Lactuca</taxon>
    </lineage>
</organism>
<dbReference type="PANTHER" id="PTHR47592:SF30">
    <property type="entry name" value="CCHC-TYPE DOMAIN-CONTAINING PROTEIN"/>
    <property type="match status" value="1"/>
</dbReference>
<dbReference type="InterPro" id="IPR054722">
    <property type="entry name" value="PolX-like_BBD"/>
</dbReference>
<evidence type="ECO:0000259" key="2">
    <source>
        <dbReference type="Pfam" id="PF22936"/>
    </source>
</evidence>
<dbReference type="Pfam" id="PF22936">
    <property type="entry name" value="Pol_BBD"/>
    <property type="match status" value="1"/>
</dbReference>
<protein>
    <recommendedName>
        <fullName evidence="2">Retrovirus-related Pol polyprotein from transposon TNT 1-94-like beta-barrel domain-containing protein</fullName>
    </recommendedName>
</protein>
<name>A0A9R1UMS8_LACSA</name>
<gene>
    <name evidence="3" type="ORF">LSAT_V11C800430850</name>
</gene>